<dbReference type="InterPro" id="IPR014710">
    <property type="entry name" value="RmlC-like_jellyroll"/>
</dbReference>
<name>H1YH40_9SPHI</name>
<dbReference type="EMBL" id="CM001403">
    <property type="protein sequence ID" value="EHQ24542.1"/>
    <property type="molecule type" value="Genomic_DNA"/>
</dbReference>
<evidence type="ECO:0008006" key="3">
    <source>
        <dbReference type="Google" id="ProtNLM"/>
    </source>
</evidence>
<dbReference type="CDD" id="cd07009">
    <property type="entry name" value="cupin_BLL0285-like"/>
    <property type="match status" value="1"/>
</dbReference>
<dbReference type="RefSeq" id="WP_008504088.1">
    <property type="nucleotide sequence ID" value="NZ_CM001403.1"/>
</dbReference>
<accession>H1YH40</accession>
<dbReference type="InterPro" id="IPR011051">
    <property type="entry name" value="RmlC_Cupin_sf"/>
</dbReference>
<proteinExistence type="predicted"/>
<sequence length="129" mass="14524">MIKAYQLYTGADGHSHVQQGYVTEHFLTEAVSITFKESPPHSSFDWHNAPVEQYVITLSGTLQFETRTGESFILKPGEVLIALDTTGTAHQWKLIDDAPWRRAYVVLKDNSAFNFVADEQKPSPRTISV</sequence>
<dbReference type="eggNOG" id="COG1917">
    <property type="taxonomic scope" value="Bacteria"/>
</dbReference>
<evidence type="ECO:0000313" key="1">
    <source>
        <dbReference type="EMBL" id="EHQ24542.1"/>
    </source>
</evidence>
<dbReference type="Gene3D" id="2.60.120.10">
    <property type="entry name" value="Jelly Rolls"/>
    <property type="match status" value="1"/>
</dbReference>
<dbReference type="SUPFAM" id="SSF51182">
    <property type="entry name" value="RmlC-like cupins"/>
    <property type="match status" value="1"/>
</dbReference>
<organism evidence="1 2">
    <name type="scientific">Mucilaginibacter paludis DSM 18603</name>
    <dbReference type="NCBI Taxonomy" id="714943"/>
    <lineage>
        <taxon>Bacteria</taxon>
        <taxon>Pseudomonadati</taxon>
        <taxon>Bacteroidota</taxon>
        <taxon>Sphingobacteriia</taxon>
        <taxon>Sphingobacteriales</taxon>
        <taxon>Sphingobacteriaceae</taxon>
        <taxon>Mucilaginibacter</taxon>
    </lineage>
</organism>
<dbReference type="Proteomes" id="UP000002774">
    <property type="component" value="Chromosome"/>
</dbReference>
<gene>
    <name evidence="1" type="ORF">Mucpa_0346</name>
</gene>
<keyword evidence="2" id="KW-1185">Reference proteome</keyword>
<reference evidence="1" key="1">
    <citation type="submission" date="2011-09" db="EMBL/GenBank/DDBJ databases">
        <title>The permanent draft genome of Mucilaginibacter paludis DSM 18603.</title>
        <authorList>
            <consortium name="US DOE Joint Genome Institute (JGI-PGF)"/>
            <person name="Lucas S."/>
            <person name="Han J."/>
            <person name="Lapidus A."/>
            <person name="Bruce D."/>
            <person name="Goodwin L."/>
            <person name="Pitluck S."/>
            <person name="Peters L."/>
            <person name="Kyrpides N."/>
            <person name="Mavromatis K."/>
            <person name="Ivanova N."/>
            <person name="Mikhailova N."/>
            <person name="Held B."/>
            <person name="Detter J.C."/>
            <person name="Tapia R."/>
            <person name="Han C."/>
            <person name="Land M."/>
            <person name="Hauser L."/>
            <person name="Markowitz V."/>
            <person name="Cheng J.-F."/>
            <person name="Hugenholtz P."/>
            <person name="Woyke T."/>
            <person name="Wu D."/>
            <person name="Tindall B."/>
            <person name="Brambilla E."/>
            <person name="Klenk H.-P."/>
            <person name="Eisen J.A."/>
        </authorList>
    </citation>
    <scope>NUCLEOTIDE SEQUENCE [LARGE SCALE GENOMIC DNA]</scope>
    <source>
        <strain evidence="1">DSM 18603</strain>
    </source>
</reference>
<evidence type="ECO:0000313" key="2">
    <source>
        <dbReference type="Proteomes" id="UP000002774"/>
    </source>
</evidence>
<dbReference type="HOGENOM" id="CLU_120735_0_1_10"/>
<dbReference type="STRING" id="714943.Mucpa_0346"/>
<dbReference type="AlphaFoldDB" id="H1YH40"/>
<protein>
    <recommendedName>
        <fullName evidence="3">AraC-type arabinose-binding/dimerisation domain-containing protein</fullName>
    </recommendedName>
</protein>
<dbReference type="OrthoDB" id="4205621at2"/>